<name>A0A075A3M6_OPIVI</name>
<keyword evidence="1" id="KW-0963">Cytoplasm</keyword>
<dbReference type="GO" id="GO:0003735">
    <property type="term" value="F:structural constituent of ribosome"/>
    <property type="evidence" value="ECO:0007669"/>
    <property type="project" value="UniProtKB-UniRule"/>
</dbReference>
<dbReference type="KEGG" id="ovi:T265_01163"/>
<protein>
    <recommendedName>
        <fullName evidence="1">Small ribosomal subunit protein eS1</fullName>
    </recommendedName>
</protein>
<evidence type="ECO:0000313" key="2">
    <source>
        <dbReference type="EMBL" id="KER32877.1"/>
    </source>
</evidence>
<keyword evidence="3" id="KW-1185">Reference proteome</keyword>
<evidence type="ECO:0000313" key="3">
    <source>
        <dbReference type="Proteomes" id="UP000054324"/>
    </source>
</evidence>
<dbReference type="PANTHER" id="PTHR11830">
    <property type="entry name" value="40S RIBOSOMAL PROTEIN S3A"/>
    <property type="match status" value="1"/>
</dbReference>
<organism evidence="2 3">
    <name type="scientific">Opisthorchis viverrini</name>
    <name type="common">Southeast Asian liver fluke</name>
    <dbReference type="NCBI Taxonomy" id="6198"/>
    <lineage>
        <taxon>Eukaryota</taxon>
        <taxon>Metazoa</taxon>
        <taxon>Spiralia</taxon>
        <taxon>Lophotrochozoa</taxon>
        <taxon>Platyhelminthes</taxon>
        <taxon>Trematoda</taxon>
        <taxon>Digenea</taxon>
        <taxon>Opisthorchiida</taxon>
        <taxon>Opisthorchiata</taxon>
        <taxon>Opisthorchiidae</taxon>
        <taxon>Opisthorchis</taxon>
    </lineage>
</organism>
<accession>A0A075A3M6</accession>
<dbReference type="Proteomes" id="UP000054324">
    <property type="component" value="Unassembled WGS sequence"/>
</dbReference>
<sequence length="261" mass="29419">MAVGGQKSGSKGGKKGGKKKTADPFTKKEWYDIKAPSMFHKRTCARTLVTRTQGTKIASEALKGRVVTLSLGDLSEKNEETFRKFKLQVEDVQGRHCLTNFHGLEITRDKLCSLVVRWRSTIEAHVDVKTTDGYHLRFFIISFTPNPKSARHECRHTYAQATRVKRLRARLVEVIQQEVSSCDLKEVVNKLIPDSIAQDARKAASWIYPQADTIIRKVKVLKKPKLDIGRLMELHGESKDAAPGEGVTRPDHYEPPQVDSV</sequence>
<comment type="subcellular location">
    <subcellularLocation>
        <location evidence="1">Cytoplasm</location>
    </subcellularLocation>
</comment>
<dbReference type="Pfam" id="PF01015">
    <property type="entry name" value="Ribosomal_S3Ae"/>
    <property type="match status" value="1"/>
</dbReference>
<feature type="initiator methionine" description="Removed" evidence="1">
    <location>
        <position position="1"/>
    </location>
</feature>
<keyword evidence="1" id="KW-0689">Ribosomal protein</keyword>
<dbReference type="RefSeq" id="XP_009163388.1">
    <property type="nucleotide sequence ID" value="XM_009165124.1"/>
</dbReference>
<gene>
    <name evidence="2" type="ORF">T265_01163</name>
</gene>
<dbReference type="InterPro" id="IPR027500">
    <property type="entry name" value="Ribosomal_eS1_euk"/>
</dbReference>
<evidence type="ECO:0000256" key="1">
    <source>
        <dbReference type="HAMAP-Rule" id="MF_03122"/>
    </source>
</evidence>
<dbReference type="SMART" id="SM01397">
    <property type="entry name" value="Ribosomal_S3Ae"/>
    <property type="match status" value="1"/>
</dbReference>
<dbReference type="InterPro" id="IPR001593">
    <property type="entry name" value="Ribosomal_eS1"/>
</dbReference>
<dbReference type="CTD" id="20315351"/>
<dbReference type="AlphaFoldDB" id="A0A075A3M6"/>
<dbReference type="GO" id="GO:0022627">
    <property type="term" value="C:cytosolic small ribosomal subunit"/>
    <property type="evidence" value="ECO:0007669"/>
    <property type="project" value="UniProtKB-UniRule"/>
</dbReference>
<dbReference type="GeneID" id="20315351"/>
<proteinExistence type="inferred from homology"/>
<reference evidence="2 3" key="1">
    <citation type="submission" date="2013-11" db="EMBL/GenBank/DDBJ databases">
        <title>Opisthorchis viverrini - life in the bile duct.</title>
        <authorList>
            <person name="Young N.D."/>
            <person name="Nagarajan N."/>
            <person name="Lin S.J."/>
            <person name="Korhonen P.K."/>
            <person name="Jex A.R."/>
            <person name="Hall R.S."/>
            <person name="Safavi-Hemami H."/>
            <person name="Kaewkong W."/>
            <person name="Bertrand D."/>
            <person name="Gao S."/>
            <person name="Seet Q."/>
            <person name="Wongkham S."/>
            <person name="Teh B.T."/>
            <person name="Wongkham C."/>
            <person name="Intapan P.M."/>
            <person name="Maleewong W."/>
            <person name="Yang X."/>
            <person name="Hu M."/>
            <person name="Wang Z."/>
            <person name="Hofmann A."/>
            <person name="Sternberg P.W."/>
            <person name="Tan P."/>
            <person name="Wang J."/>
            <person name="Gasser R.B."/>
        </authorList>
    </citation>
    <scope>NUCLEOTIDE SEQUENCE [LARGE SCALE GENOMIC DNA]</scope>
</reference>
<dbReference type="GO" id="GO:0006412">
    <property type="term" value="P:translation"/>
    <property type="evidence" value="ECO:0007669"/>
    <property type="project" value="UniProtKB-UniRule"/>
</dbReference>
<dbReference type="EMBL" id="KL596630">
    <property type="protein sequence ID" value="KER32877.1"/>
    <property type="molecule type" value="Genomic_DNA"/>
</dbReference>
<comment type="subunit">
    <text evidence="1">Component of the small ribosomal subunit. Mature ribosomes consist of a small (40S) and a large (60S) subunit. The 40S subunit contains about 33 different proteins and 1 molecule of RNA (18S). The 60S subunit contains about 49 different proteins and 3 molecules of RNA (28S, 5.8S and 5S).</text>
</comment>
<dbReference type="STRING" id="6198.A0A075A3M6"/>
<keyword evidence="1" id="KW-0687">Ribonucleoprotein</keyword>
<dbReference type="OrthoDB" id="9834376at2759"/>
<comment type="similarity">
    <text evidence="1">Belongs to the eukaryotic ribosomal protein eS1 family.</text>
</comment>
<dbReference type="HAMAP" id="MF_03122">
    <property type="entry name" value="Ribosomal_eS1_euk"/>
    <property type="match status" value="1"/>
</dbReference>